<gene>
    <name evidence="6" type="ORF">E4Q08_10995</name>
</gene>
<dbReference type="InterPro" id="IPR051403">
    <property type="entry name" value="NosZ/Cyto_c_oxidase_sub2"/>
</dbReference>
<dbReference type="Gene3D" id="2.60.40.420">
    <property type="entry name" value="Cupredoxins - blue copper proteins"/>
    <property type="match status" value="1"/>
</dbReference>
<dbReference type="PANTHER" id="PTHR42838:SF2">
    <property type="entry name" value="NITROUS-OXIDE REDUCTASE"/>
    <property type="match status" value="1"/>
</dbReference>
<evidence type="ECO:0000256" key="3">
    <source>
        <dbReference type="ARBA" id="ARBA00023008"/>
    </source>
</evidence>
<feature type="signal peptide" evidence="4">
    <location>
        <begin position="1"/>
        <end position="28"/>
    </location>
</feature>
<reference evidence="6" key="1">
    <citation type="submission" date="2019-03" db="EMBL/GenBank/DDBJ databases">
        <title>Metabolic reconstructions from genomes of highly enriched 'Candidatus Accumulibacter' and 'Candidatus Competibacter' bioreactor populations.</title>
        <authorList>
            <person name="Annavajhala M.K."/>
            <person name="Welles L."/>
            <person name="Abbas B."/>
            <person name="Sorokin D."/>
            <person name="Park H."/>
            <person name="Van Loosdrecht M."/>
            <person name="Chandran K."/>
        </authorList>
    </citation>
    <scope>NUCLEOTIDE SEQUENCE</scope>
    <source>
        <strain evidence="6">SBR_L</strain>
    </source>
</reference>
<keyword evidence="2" id="KW-0479">Metal-binding</keyword>
<comment type="caution">
    <text evidence="6">The sequence shown here is derived from an EMBL/GenBank/DDBJ whole genome shotgun (WGS) entry which is preliminary data.</text>
</comment>
<evidence type="ECO:0000256" key="4">
    <source>
        <dbReference type="SAM" id="SignalP"/>
    </source>
</evidence>
<dbReference type="InterPro" id="IPR008972">
    <property type="entry name" value="Cupredoxin"/>
</dbReference>
<feature type="domain" description="Cytochrome oxidase subunit II copper A binding" evidence="5">
    <location>
        <begin position="7"/>
        <end position="125"/>
    </location>
</feature>
<proteinExistence type="predicted"/>
<evidence type="ECO:0000256" key="2">
    <source>
        <dbReference type="ARBA" id="ARBA00022723"/>
    </source>
</evidence>
<keyword evidence="7" id="KW-1185">Reference proteome</keyword>
<organism evidence="6 7">
    <name type="scientific">Candidatus Accumulibacter contiguus</name>
    <dbReference type="NCBI Taxonomy" id="2954381"/>
    <lineage>
        <taxon>Bacteria</taxon>
        <taxon>Pseudomonadati</taxon>
        <taxon>Pseudomonadota</taxon>
        <taxon>Betaproteobacteria</taxon>
        <taxon>Candidatus Accumulibacter</taxon>
    </lineage>
</organism>
<feature type="chain" id="PRO_5045932507" evidence="4">
    <location>
        <begin position="29"/>
        <end position="125"/>
    </location>
</feature>
<evidence type="ECO:0000256" key="1">
    <source>
        <dbReference type="ARBA" id="ARBA00004196"/>
    </source>
</evidence>
<keyword evidence="3" id="KW-0186">Copper</keyword>
<accession>A0ABX1TB56</accession>
<dbReference type="EMBL" id="SPMX01000026">
    <property type="protein sequence ID" value="NMQ05756.1"/>
    <property type="molecule type" value="Genomic_DNA"/>
</dbReference>
<keyword evidence="4" id="KW-0732">Signal</keyword>
<dbReference type="PROSITE" id="PS50857">
    <property type="entry name" value="COX2_CUA"/>
    <property type="match status" value="1"/>
</dbReference>
<dbReference type="Pfam" id="PF13473">
    <property type="entry name" value="Cupredoxin_1"/>
    <property type="match status" value="1"/>
</dbReference>
<dbReference type="Proteomes" id="UP000886469">
    <property type="component" value="Unassembled WGS sequence"/>
</dbReference>
<evidence type="ECO:0000313" key="6">
    <source>
        <dbReference type="EMBL" id="NMQ05756.1"/>
    </source>
</evidence>
<dbReference type="PANTHER" id="PTHR42838">
    <property type="entry name" value="CYTOCHROME C OXIDASE SUBUNIT II"/>
    <property type="match status" value="1"/>
</dbReference>
<evidence type="ECO:0000313" key="7">
    <source>
        <dbReference type="Proteomes" id="UP000886469"/>
    </source>
</evidence>
<protein>
    <submittedName>
        <fullName evidence="6">Cytochrome c oxidase subunit II</fullName>
    </submittedName>
</protein>
<sequence length="125" mass="13541">MLLTKREAQLLIAVASATAMMTAAYVAAQAVAMDEQVIKITARKFAFTPHDVQLKKGVPVILEFTTQDVFMGFNAPDLGVRADIVPGKTTRLRVLPAKVGKVEFLCDVFCGSGHEEMNGMITVLD</sequence>
<name>A0ABX1TB56_9PROT</name>
<comment type="subcellular location">
    <subcellularLocation>
        <location evidence="1">Cell envelope</location>
    </subcellularLocation>
</comment>
<dbReference type="InterPro" id="IPR028096">
    <property type="entry name" value="EfeO_Cupredoxin"/>
</dbReference>
<dbReference type="InterPro" id="IPR002429">
    <property type="entry name" value="CcO_II-like_C"/>
</dbReference>
<evidence type="ECO:0000259" key="5">
    <source>
        <dbReference type="PROSITE" id="PS50857"/>
    </source>
</evidence>
<dbReference type="SUPFAM" id="SSF49503">
    <property type="entry name" value="Cupredoxins"/>
    <property type="match status" value="1"/>
</dbReference>